<gene>
    <name evidence="1" type="ORF">JI741_15710</name>
</gene>
<organism evidence="1 2">
    <name type="scientific">Chryseolinea lacunae</name>
    <dbReference type="NCBI Taxonomy" id="2801331"/>
    <lineage>
        <taxon>Bacteria</taxon>
        <taxon>Pseudomonadati</taxon>
        <taxon>Bacteroidota</taxon>
        <taxon>Cytophagia</taxon>
        <taxon>Cytophagales</taxon>
        <taxon>Fulvivirgaceae</taxon>
        <taxon>Chryseolinea</taxon>
    </lineage>
</organism>
<protein>
    <submittedName>
        <fullName evidence="1">Uncharacterized protein</fullName>
    </submittedName>
</protein>
<sequence>MKTVRTSMGVRKIEDWNANLIPLQLREILQEQRKALVERMLVENGLQIYAHGQLGIKLTPEQNAKARNGLIQLMNAGIDINNYQTVLEMVLTSENSYIDSAYFYREIDHSIHMSLQESQLRIPHFVSLFG</sequence>
<dbReference type="Proteomes" id="UP000613030">
    <property type="component" value="Unassembled WGS sequence"/>
</dbReference>
<dbReference type="EMBL" id="JAERRB010000005">
    <property type="protein sequence ID" value="MBL0742672.1"/>
    <property type="molecule type" value="Genomic_DNA"/>
</dbReference>
<keyword evidence="2" id="KW-1185">Reference proteome</keyword>
<name>A0ABS1KVE9_9BACT</name>
<reference evidence="1 2" key="1">
    <citation type="submission" date="2021-01" db="EMBL/GenBank/DDBJ databases">
        <title>Chryseolinea sp. Jin1 Genome sequencing and assembly.</title>
        <authorList>
            <person name="Kim I."/>
        </authorList>
    </citation>
    <scope>NUCLEOTIDE SEQUENCE [LARGE SCALE GENOMIC DNA]</scope>
    <source>
        <strain evidence="1 2">Jin1</strain>
    </source>
</reference>
<evidence type="ECO:0000313" key="1">
    <source>
        <dbReference type="EMBL" id="MBL0742672.1"/>
    </source>
</evidence>
<accession>A0ABS1KVE9</accession>
<dbReference type="RefSeq" id="WP_202011165.1">
    <property type="nucleotide sequence ID" value="NZ_JAERRB010000005.1"/>
</dbReference>
<proteinExistence type="predicted"/>
<comment type="caution">
    <text evidence="1">The sequence shown here is derived from an EMBL/GenBank/DDBJ whole genome shotgun (WGS) entry which is preliminary data.</text>
</comment>
<evidence type="ECO:0000313" key="2">
    <source>
        <dbReference type="Proteomes" id="UP000613030"/>
    </source>
</evidence>